<sequence length="69" mass="7945">MSLDKHALDRLLEQARQHADQAVARNDPSLYREAFIAMCQAVALLGEENDNWREQVVRATEEYTRTEGI</sequence>
<dbReference type="AlphaFoldDB" id="A0A0C4WKU9"/>
<evidence type="ECO:0008006" key="3">
    <source>
        <dbReference type="Google" id="ProtNLM"/>
    </source>
</evidence>
<dbReference type="KEGG" id="acx:Achr_12540"/>
<evidence type="ECO:0000313" key="1">
    <source>
        <dbReference type="EMBL" id="AJE20731.1"/>
    </source>
</evidence>
<reference evidence="1 2" key="1">
    <citation type="journal article" date="2015" name="PLoS ONE">
        <title>Azotobacter Genomes: The Genome of Azotobacter chroococcum NCIMB 8003 (ATCC 4412).</title>
        <authorList>
            <person name="Robson R.L."/>
            <person name="Jones R."/>
            <person name="Robson R.M."/>
            <person name="Schwartz A."/>
            <person name="Richardson T.H."/>
        </authorList>
    </citation>
    <scope>NUCLEOTIDE SEQUENCE [LARGE SCALE GENOMIC DNA]</scope>
    <source>
        <strain evidence="1 2">NCIMB 8003</strain>
    </source>
</reference>
<keyword evidence="2" id="KW-1185">Reference proteome</keyword>
<gene>
    <name evidence="1" type="ORF">Achr_12540</name>
</gene>
<name>A0A0C4WKU9_9GAMM</name>
<dbReference type="RefSeq" id="WP_039802822.1">
    <property type="nucleotide sequence ID" value="NZ_CP010415.1"/>
</dbReference>
<dbReference type="Proteomes" id="UP000068210">
    <property type="component" value="Chromosome"/>
</dbReference>
<organism evidence="1 2">
    <name type="scientific">Azotobacter chroococcum NCIMB 8003</name>
    <dbReference type="NCBI Taxonomy" id="1328314"/>
    <lineage>
        <taxon>Bacteria</taxon>
        <taxon>Pseudomonadati</taxon>
        <taxon>Pseudomonadota</taxon>
        <taxon>Gammaproteobacteria</taxon>
        <taxon>Pseudomonadales</taxon>
        <taxon>Pseudomonadaceae</taxon>
        <taxon>Azotobacter</taxon>
    </lineage>
</organism>
<accession>A0A0C4WKU9</accession>
<dbReference type="STRING" id="1328314.Achr_12540"/>
<evidence type="ECO:0000313" key="2">
    <source>
        <dbReference type="Proteomes" id="UP000068210"/>
    </source>
</evidence>
<dbReference type="EMBL" id="CP010415">
    <property type="protein sequence ID" value="AJE20731.1"/>
    <property type="molecule type" value="Genomic_DNA"/>
</dbReference>
<protein>
    <recommendedName>
        <fullName evidence="3">Terminase small subunit</fullName>
    </recommendedName>
</protein>
<dbReference type="HOGENOM" id="CLU_203277_0_0_6"/>
<proteinExistence type="predicted"/>